<dbReference type="PROSITE" id="PS50195">
    <property type="entry name" value="PX"/>
    <property type="match status" value="1"/>
</dbReference>
<feature type="compositionally biased region" description="Low complexity" evidence="2">
    <location>
        <begin position="366"/>
        <end position="378"/>
    </location>
</feature>
<organism evidence="6 7">
    <name type="scientific">Hondaea fermentalgiana</name>
    <dbReference type="NCBI Taxonomy" id="2315210"/>
    <lineage>
        <taxon>Eukaryota</taxon>
        <taxon>Sar</taxon>
        <taxon>Stramenopiles</taxon>
        <taxon>Bigyra</taxon>
        <taxon>Labyrinthulomycetes</taxon>
        <taxon>Thraustochytrida</taxon>
        <taxon>Thraustochytriidae</taxon>
        <taxon>Hondaea</taxon>
    </lineage>
</organism>
<dbReference type="InterPro" id="IPR003114">
    <property type="entry name" value="Phox_assoc"/>
</dbReference>
<dbReference type="InParanoid" id="A0A2R5G9S5"/>
<dbReference type="Pfam" id="PF08628">
    <property type="entry name" value="Nexin_C"/>
    <property type="match status" value="1"/>
</dbReference>
<evidence type="ECO:0000259" key="4">
    <source>
        <dbReference type="PROSITE" id="PS50826"/>
    </source>
</evidence>
<dbReference type="Proteomes" id="UP000241890">
    <property type="component" value="Unassembled WGS sequence"/>
</dbReference>
<evidence type="ECO:0000259" key="5">
    <source>
        <dbReference type="PROSITE" id="PS51207"/>
    </source>
</evidence>
<feature type="compositionally biased region" description="Low complexity" evidence="2">
    <location>
        <begin position="576"/>
        <end position="585"/>
    </location>
</feature>
<evidence type="ECO:0000256" key="2">
    <source>
        <dbReference type="SAM" id="MobiDB-lite"/>
    </source>
</evidence>
<feature type="domain" description="PXA" evidence="5">
    <location>
        <begin position="138"/>
        <end position="331"/>
    </location>
</feature>
<gene>
    <name evidence="6" type="ORF">FCC1311_040292</name>
</gene>
<evidence type="ECO:0000259" key="3">
    <source>
        <dbReference type="PROSITE" id="PS50195"/>
    </source>
</evidence>
<dbReference type="PANTHER" id="PTHR22775">
    <property type="entry name" value="SORTING NEXIN"/>
    <property type="match status" value="1"/>
</dbReference>
<comment type="caution">
    <text evidence="6">The sequence shown here is derived from an EMBL/GenBank/DDBJ whole genome shotgun (WGS) entry which is preliminary data.</text>
</comment>
<sequence length="1162" mass="128174">MEAAAAVAAAAEGGPPHGVAWDAANALGFLAVAFLVYHVARVAQSKFAEAYPNAAKNSPRARRRSYRGGVDGVRANAEWVVGELLTPGKIALREGDQGLPPEWERLYPRRAVAHDFDHAGTTVKLSTADMISIRWDLPLNVSLELGIFADLIVRDFILFWYNESISEEPQFPDDVRSVLQSVFGRLGDRILSINLPMFLLCDISYVLRHHLRWFSELKKRARKRCHPESEFDAIAQEDRNKLVMEEFRRAGHLHPACSITGESNDPRTMSYVRSITSELLVRLLPEADYQCAALRHLLREVLTCNILVPTLESVTPDVLNSVILQLLRGELDADEEEQDPPESSDTVMSTESSQTTFQRPDDLPNVSSLTETSVSVTSPASPALGPRDVRSVSNLSAADIGQASEHQSIDFIHEANAVMKQEEASRLLIDLQGALSDCVSQFTENADTPLGNEHGTARRLIEVLDALLAHGLQPLRLSDDRASTFVVEPWWEYVREVSDAVPSTSMSTNAVDSVVDALVLQADEELNNGSHVEGGLGANADADALAGAGSMGASESASAEGSPDLNIRGDESPQPSMASRSAADSPARRRGLASPAKSSSKGYSKEILAPGRAWLAMMLKHKLLAEGLQALLQNKTRTDSHYIKSAAIRAERLVPTLATLNGVDFDFDLNRFWKNASKVRTKLEKKGIKTTKQERLRRLRQRVRTKLVKRLKSHGSSVPDQAIIALQDRVGAIRSSISGFTMKNKGRSSYVQYVLSLSLTRRVDGGVASWTVFRRYSKFSELHHTLRTRYGYQFDDVSMPKKGSLFSSQNMSFINTRKEELAVYLEKLLTHPVVCDSEELLTFLSPQTPEDLDESSGSIHSASAPDAGEPASPIPPRLSVNNETLPPGLEATQLGLPRAEESAPSQPAATRKGAQGAQGTNGRLTVSAESTGKNSLSSSVPSSAATTPSPTAPKSRGGTTPPSSARKPASTKKRQRRGTEVKIDASELQMAEDHMYKLAQEIFEFHELSMLRRNLISITRSVVSLVFQGTAQRWLRDNYTRDASAKLLSKLLVTVRELLWPNGKFAEADEDEEKDPNDEKAREEARLNEQHRVEALEEILGHIPQPMSKFLGKDKAHRCARKLHEFLQHPTLIHNLLFTTMDLLLLRIFPDLPLKDLHHKLQ</sequence>
<dbReference type="OrthoDB" id="5582218at2759"/>
<dbReference type="PROSITE" id="PS50826">
    <property type="entry name" value="RUN"/>
    <property type="match status" value="1"/>
</dbReference>
<dbReference type="SMART" id="SM00312">
    <property type="entry name" value="PX"/>
    <property type="match status" value="1"/>
</dbReference>
<comment type="similarity">
    <text evidence="1">Belongs to the sorting nexin family.</text>
</comment>
<dbReference type="SUPFAM" id="SSF140741">
    <property type="entry name" value="RUN domain-like"/>
    <property type="match status" value="1"/>
</dbReference>
<dbReference type="PANTHER" id="PTHR22775:SF3">
    <property type="entry name" value="SORTING NEXIN-13"/>
    <property type="match status" value="1"/>
</dbReference>
<dbReference type="Gene3D" id="3.30.1520.10">
    <property type="entry name" value="Phox-like domain"/>
    <property type="match status" value="1"/>
</dbReference>
<feature type="compositionally biased region" description="Polar residues" evidence="2">
    <location>
        <begin position="917"/>
        <end position="934"/>
    </location>
</feature>
<evidence type="ECO:0000256" key="1">
    <source>
        <dbReference type="ARBA" id="ARBA00010883"/>
    </source>
</evidence>
<feature type="domain" description="PX" evidence="3">
    <location>
        <begin position="731"/>
        <end position="851"/>
    </location>
</feature>
<feature type="compositionally biased region" description="Low complexity" evidence="2">
    <location>
        <begin position="935"/>
        <end position="955"/>
    </location>
</feature>
<feature type="region of interest" description="Disordered" evidence="2">
    <location>
        <begin position="548"/>
        <end position="602"/>
    </location>
</feature>
<feature type="compositionally biased region" description="Acidic residues" evidence="2">
    <location>
        <begin position="332"/>
        <end position="342"/>
    </location>
</feature>
<dbReference type="Pfam" id="PF02194">
    <property type="entry name" value="PXA"/>
    <property type="match status" value="1"/>
</dbReference>
<evidence type="ECO:0000313" key="7">
    <source>
        <dbReference type="Proteomes" id="UP000241890"/>
    </source>
</evidence>
<accession>A0A2R5G9S5</accession>
<dbReference type="InterPro" id="IPR004012">
    <property type="entry name" value="Run_dom"/>
</dbReference>
<reference evidence="6 7" key="1">
    <citation type="submission" date="2017-12" db="EMBL/GenBank/DDBJ databases">
        <title>Sequencing, de novo assembly and annotation of complete genome of a new Thraustochytrid species, strain FCC1311.</title>
        <authorList>
            <person name="Sedici K."/>
            <person name="Godart F."/>
            <person name="Aiese Cigliano R."/>
            <person name="Sanseverino W."/>
            <person name="Barakat M."/>
            <person name="Ortet P."/>
            <person name="Marechal E."/>
            <person name="Cagnac O."/>
            <person name="Amato A."/>
        </authorList>
    </citation>
    <scope>NUCLEOTIDE SEQUENCE [LARGE SCALE GENOMIC DNA]</scope>
</reference>
<dbReference type="PROSITE" id="PS51207">
    <property type="entry name" value="PXA"/>
    <property type="match status" value="1"/>
</dbReference>
<dbReference type="SUPFAM" id="SSF64268">
    <property type="entry name" value="PX domain"/>
    <property type="match status" value="1"/>
</dbReference>
<feature type="compositionally biased region" description="Polar residues" evidence="2">
    <location>
        <begin position="346"/>
        <end position="358"/>
    </location>
</feature>
<dbReference type="EMBL" id="BEYU01000036">
    <property type="protein sequence ID" value="GBG27806.1"/>
    <property type="molecule type" value="Genomic_DNA"/>
</dbReference>
<dbReference type="GO" id="GO:0035091">
    <property type="term" value="F:phosphatidylinositol binding"/>
    <property type="evidence" value="ECO:0007669"/>
    <property type="project" value="InterPro"/>
</dbReference>
<dbReference type="InterPro" id="IPR036871">
    <property type="entry name" value="PX_dom_sf"/>
</dbReference>
<dbReference type="InterPro" id="IPR013937">
    <property type="entry name" value="Sorting_nexin_C"/>
</dbReference>
<dbReference type="InterPro" id="IPR037213">
    <property type="entry name" value="Run_dom_sf"/>
</dbReference>
<keyword evidence="7" id="KW-1185">Reference proteome</keyword>
<dbReference type="SMART" id="SM00313">
    <property type="entry name" value="PXA"/>
    <property type="match status" value="1"/>
</dbReference>
<protein>
    <submittedName>
        <fullName evidence="6">Sorting nexin-14</fullName>
    </submittedName>
</protein>
<proteinExistence type="inferred from homology"/>
<dbReference type="Pfam" id="PF00787">
    <property type="entry name" value="PX"/>
    <property type="match status" value="1"/>
</dbReference>
<name>A0A2R5G9S5_9STRA</name>
<dbReference type="Gene3D" id="1.20.58.900">
    <property type="match status" value="1"/>
</dbReference>
<feature type="domain" description="RUN" evidence="4">
    <location>
        <begin position="451"/>
        <end position="672"/>
    </location>
</feature>
<dbReference type="AlphaFoldDB" id="A0A2R5G9S5"/>
<dbReference type="CDD" id="cd06093">
    <property type="entry name" value="PX_domain"/>
    <property type="match status" value="1"/>
</dbReference>
<feature type="compositionally biased region" description="Low complexity" evidence="2">
    <location>
        <begin position="548"/>
        <end position="562"/>
    </location>
</feature>
<evidence type="ECO:0000313" key="6">
    <source>
        <dbReference type="EMBL" id="GBG27806.1"/>
    </source>
</evidence>
<dbReference type="Pfam" id="PF02759">
    <property type="entry name" value="RUN"/>
    <property type="match status" value="1"/>
</dbReference>
<feature type="region of interest" description="Disordered" evidence="2">
    <location>
        <begin position="847"/>
        <end position="980"/>
    </location>
</feature>
<dbReference type="InterPro" id="IPR001683">
    <property type="entry name" value="PX_dom"/>
</dbReference>
<feature type="region of interest" description="Disordered" evidence="2">
    <location>
        <begin position="331"/>
        <end position="388"/>
    </location>
</feature>